<dbReference type="AlphaFoldDB" id="A0A4Q9B900"/>
<dbReference type="SUPFAM" id="SSF48208">
    <property type="entry name" value="Six-hairpin glycosidases"/>
    <property type="match status" value="1"/>
</dbReference>
<dbReference type="OrthoDB" id="9815108at2"/>
<dbReference type="GO" id="GO:0005975">
    <property type="term" value="P:carbohydrate metabolic process"/>
    <property type="evidence" value="ECO:0007669"/>
    <property type="project" value="InterPro"/>
</dbReference>
<comment type="caution">
    <text evidence="2">The sequence shown here is derived from an EMBL/GenBank/DDBJ whole genome shotgun (WGS) entry which is preliminary data.</text>
</comment>
<protein>
    <submittedName>
        <fullName evidence="2">Alpha-rhamnosidase</fullName>
    </submittedName>
</protein>
<accession>A0A4Q9B900</accession>
<reference evidence="2 3" key="1">
    <citation type="submission" date="2019-02" db="EMBL/GenBank/DDBJ databases">
        <title>Genome of a new Bacteroidetes strain.</title>
        <authorList>
            <person name="Pitt A."/>
        </authorList>
    </citation>
    <scope>NUCLEOTIDE SEQUENCE [LARGE SCALE GENOMIC DNA]</scope>
    <source>
        <strain evidence="2 3">103A-SOEBACH</strain>
    </source>
</reference>
<dbReference type="Gene3D" id="2.60.120.260">
    <property type="entry name" value="Galactose-binding domain-like"/>
    <property type="match status" value="2"/>
</dbReference>
<dbReference type="Pfam" id="PF17389">
    <property type="entry name" value="Bac_rhamnosid6H"/>
    <property type="match status" value="1"/>
</dbReference>
<dbReference type="PANTHER" id="PTHR34987">
    <property type="entry name" value="C, PUTATIVE (AFU_ORTHOLOGUE AFUA_3G02880)-RELATED"/>
    <property type="match status" value="1"/>
</dbReference>
<dbReference type="InterPro" id="IPR035396">
    <property type="entry name" value="Bac_rhamnosid6H"/>
</dbReference>
<dbReference type="RefSeq" id="WP_130923560.1">
    <property type="nucleotide sequence ID" value="NZ_JAANOL010000001.1"/>
</dbReference>
<name>A0A4Q9B900_9BACT</name>
<dbReference type="PANTHER" id="PTHR34987:SF2">
    <property type="entry name" value="B, PUTATIVE (AFU_ORTHOLOGUE AFUA_7G05040)-RELATED"/>
    <property type="match status" value="1"/>
</dbReference>
<sequence length="777" mass="86945">MKKNLLFLLLLAGTFVYGQNLKPELWNKPWKASWITYAENSANAYNLVGLKDYGVYRFQHKVPLLAKPSKCIIHVSGDNRYKLYVNGTWVSAGPARGDLYFWNFETLDIAPYLKAGENTVEALVWNEGKGKSEAQISYATGFILQSDEEAFAAFNTNVRWEVAKNIGVSPLAVRVPGYYVAGAGELQEYSKGWSPFIGAKSLGPGLTKGASIDARGWMLYPSAIPSMEMKEQRFAAIRKGEGDLIHGKLLVVPTNSSVDLWIDQGVLTNAYPQLTFTGGKDAKIGLTYAEGLYEKKALSTTTKNGSHKGNRNEIDNKYWLGRKDSLIADGAAHTFESMTYRTFRYVRLTVKTEAEALTLQDFKSVFTGFPFQAKASLKTDNPLIPQMLDVGFRTARLCAMETYMDCPYYEQLQYIGDARIQALVSLYYAGDERLVRQALDHMDHSRIAEGITLSRYPTDLHQQIPTFSLWYIGMLHDYLRYGKDPQFLKNKLAGMRGILDYFARFEGTDGTLQNIPYWTFSDWVNAWPRGIAPVGPSGRSAVIDFQYRWVLQNAAEIERYFGYPEMAAKYEAKVKALKPVLQKLYWDAGRGLYADTEVHDKYSQHANSLAILAGMPAAGVADKLLADKNMAQATIYFKYYLHLALAKAGKGNDYLNWLSIWKENIDMGLTTWAETSDISTSRSDCHAWGSSPNIEFFRIVLGVDSDAPAFAKVKIEPHLGELSQAEGIVPHPQGEIHVQYKPGSASITLPGTVTGSFVWQGKKYPLKAGKNLVTIPR</sequence>
<keyword evidence="3" id="KW-1185">Reference proteome</keyword>
<gene>
    <name evidence="2" type="ORF">EWU20_08885</name>
</gene>
<feature type="domain" description="Alpha-L-rhamnosidase six-hairpin glycosidase" evidence="1">
    <location>
        <begin position="374"/>
        <end position="692"/>
    </location>
</feature>
<dbReference type="SUPFAM" id="SSF49785">
    <property type="entry name" value="Galactose-binding domain-like"/>
    <property type="match status" value="1"/>
</dbReference>
<dbReference type="Gene3D" id="2.60.420.10">
    <property type="entry name" value="Maltose phosphorylase, domain 3"/>
    <property type="match status" value="1"/>
</dbReference>
<dbReference type="EMBL" id="SEWY01000004">
    <property type="protein sequence ID" value="TBH71932.1"/>
    <property type="molecule type" value="Genomic_DNA"/>
</dbReference>
<dbReference type="Gene3D" id="1.50.10.10">
    <property type="match status" value="1"/>
</dbReference>
<evidence type="ECO:0000313" key="2">
    <source>
        <dbReference type="EMBL" id="TBH71932.1"/>
    </source>
</evidence>
<dbReference type="InterPro" id="IPR012341">
    <property type="entry name" value="6hp_glycosidase-like_sf"/>
</dbReference>
<dbReference type="Proteomes" id="UP000293583">
    <property type="component" value="Unassembled WGS sequence"/>
</dbReference>
<dbReference type="InterPro" id="IPR008928">
    <property type="entry name" value="6-hairpin_glycosidase_sf"/>
</dbReference>
<evidence type="ECO:0000259" key="1">
    <source>
        <dbReference type="Pfam" id="PF17389"/>
    </source>
</evidence>
<evidence type="ECO:0000313" key="3">
    <source>
        <dbReference type="Proteomes" id="UP000293583"/>
    </source>
</evidence>
<proteinExistence type="predicted"/>
<organism evidence="2 3">
    <name type="scientific">Aquirufa antheringensis</name>
    <dbReference type="NCBI Taxonomy" id="2516559"/>
    <lineage>
        <taxon>Bacteria</taxon>
        <taxon>Pseudomonadati</taxon>
        <taxon>Bacteroidota</taxon>
        <taxon>Cytophagia</taxon>
        <taxon>Cytophagales</taxon>
        <taxon>Flectobacillaceae</taxon>
        <taxon>Aquirufa</taxon>
    </lineage>
</organism>
<dbReference type="InterPro" id="IPR008979">
    <property type="entry name" value="Galactose-bd-like_sf"/>
</dbReference>